<feature type="transmembrane region" description="Helical" evidence="10">
    <location>
        <begin position="449"/>
        <end position="469"/>
    </location>
</feature>
<evidence type="ECO:0000313" key="12">
    <source>
        <dbReference type="Proteomes" id="UP001374803"/>
    </source>
</evidence>
<dbReference type="PANTHER" id="PTHR43298:SF2">
    <property type="entry name" value="FMN_FAD EXPORTER YEEO-RELATED"/>
    <property type="match status" value="1"/>
</dbReference>
<evidence type="ECO:0000256" key="9">
    <source>
        <dbReference type="ARBA" id="ARBA00031636"/>
    </source>
</evidence>
<dbReference type="PIRSF" id="PIRSF006603">
    <property type="entry name" value="DinF"/>
    <property type="match status" value="1"/>
</dbReference>
<evidence type="ECO:0000256" key="8">
    <source>
        <dbReference type="ARBA" id="ARBA00023136"/>
    </source>
</evidence>
<accession>A0ABZ2KY10</accession>
<feature type="transmembrane region" description="Helical" evidence="10">
    <location>
        <begin position="394"/>
        <end position="412"/>
    </location>
</feature>
<gene>
    <name evidence="11" type="ORF">LVJ94_42560</name>
</gene>
<keyword evidence="4" id="KW-1003">Cell membrane</keyword>
<keyword evidence="8 10" id="KW-0472">Membrane</keyword>
<dbReference type="PANTHER" id="PTHR43298">
    <property type="entry name" value="MULTIDRUG RESISTANCE PROTEIN NORM-RELATED"/>
    <property type="match status" value="1"/>
</dbReference>
<dbReference type="Pfam" id="PF01554">
    <property type="entry name" value="MatE"/>
    <property type="match status" value="2"/>
</dbReference>
<evidence type="ECO:0000256" key="2">
    <source>
        <dbReference type="ARBA" id="ARBA00022448"/>
    </source>
</evidence>
<reference evidence="11" key="1">
    <citation type="submission" date="2021-12" db="EMBL/GenBank/DDBJ databases">
        <title>Discovery of the Pendulisporaceae a myxobacterial family with distinct sporulation behavior and unique specialized metabolism.</title>
        <authorList>
            <person name="Garcia R."/>
            <person name="Popoff A."/>
            <person name="Bader C.D."/>
            <person name="Loehr J."/>
            <person name="Walesch S."/>
            <person name="Walt C."/>
            <person name="Boldt J."/>
            <person name="Bunk B."/>
            <person name="Haeckl F.J.F.P.J."/>
            <person name="Gunesch A.P."/>
            <person name="Birkelbach J."/>
            <person name="Nuebel U."/>
            <person name="Pietschmann T."/>
            <person name="Bach T."/>
            <person name="Mueller R."/>
        </authorList>
    </citation>
    <scope>NUCLEOTIDE SEQUENCE</scope>
    <source>
        <strain evidence="11">MSr11367</strain>
    </source>
</reference>
<keyword evidence="12" id="KW-1185">Reference proteome</keyword>
<evidence type="ECO:0000256" key="1">
    <source>
        <dbReference type="ARBA" id="ARBA00004651"/>
    </source>
</evidence>
<evidence type="ECO:0000256" key="6">
    <source>
        <dbReference type="ARBA" id="ARBA00022989"/>
    </source>
</evidence>
<name>A0ABZ2KY10_9BACT</name>
<feature type="transmembrane region" description="Helical" evidence="10">
    <location>
        <begin position="181"/>
        <end position="203"/>
    </location>
</feature>
<protein>
    <recommendedName>
        <fullName evidence="9">Multidrug-efflux transporter</fullName>
    </recommendedName>
</protein>
<feature type="transmembrane region" description="Helical" evidence="10">
    <location>
        <begin position="256"/>
        <end position="279"/>
    </location>
</feature>
<dbReference type="EMBL" id="CP089983">
    <property type="protein sequence ID" value="WXB03574.1"/>
    <property type="molecule type" value="Genomic_DNA"/>
</dbReference>
<feature type="transmembrane region" description="Helical" evidence="10">
    <location>
        <begin position="29"/>
        <end position="47"/>
    </location>
</feature>
<proteinExistence type="predicted"/>
<dbReference type="Proteomes" id="UP001374803">
    <property type="component" value="Chromosome"/>
</dbReference>
<evidence type="ECO:0000256" key="4">
    <source>
        <dbReference type="ARBA" id="ARBA00022475"/>
    </source>
</evidence>
<feature type="transmembrane region" description="Helical" evidence="10">
    <location>
        <begin position="353"/>
        <end position="374"/>
    </location>
</feature>
<feature type="transmembrane region" description="Helical" evidence="10">
    <location>
        <begin position="153"/>
        <end position="174"/>
    </location>
</feature>
<feature type="transmembrane region" description="Helical" evidence="10">
    <location>
        <begin position="309"/>
        <end position="332"/>
    </location>
</feature>
<dbReference type="CDD" id="cd13133">
    <property type="entry name" value="MATE_like_7"/>
    <property type="match status" value="1"/>
</dbReference>
<keyword evidence="3" id="KW-0050">Antiport</keyword>
<evidence type="ECO:0000256" key="10">
    <source>
        <dbReference type="SAM" id="Phobius"/>
    </source>
</evidence>
<evidence type="ECO:0000313" key="11">
    <source>
        <dbReference type="EMBL" id="WXB03574.1"/>
    </source>
</evidence>
<keyword evidence="5 10" id="KW-0812">Transmembrane</keyword>
<dbReference type="InterPro" id="IPR048279">
    <property type="entry name" value="MdtK-like"/>
</dbReference>
<keyword evidence="6 10" id="KW-1133">Transmembrane helix</keyword>
<sequence length="479" mass="50737">MSCTAAMATAPISQVTTTSIDFDANRYKTILWLAMPTVFAMLSQSFVNEIDVFFFAHLPHPDSSNGQAALFPSLIIVWLFGGSLSALSVGTQALAARRYAEGDHAGAGAVLTNATFFCVVMGAVLSVVGYLAVPSILGFMLKNPGVLATATAYARWRLLGVIGMATTMAVKSFFDGIGKTYVHLVAALIMNVFNVLFCWMFIFGRLGAPAMGAPGAGLGAFLATWIGLLIMLWFARQVRQDFSLFRRAHLSAKLNWDILKLSIPAALANIIMMGGFALFSKVVGQLDESAINAAGGIAEAVNGAATTDIVAILKLTFTACIAFGTATATLVGQSLGARRPDDASAFGWASVKLGLVLFGFIGLCEGLIFTPQILHFLSHSPAVREAALTPMRMMGVMTPIIAVAMILSEALFGAGNPKFVAVAQFLLVFFCLLPFAYVLGIVLNLGLTGIWAAACIYAGLAAVVMTLKFRAGAWKKIRL</sequence>
<evidence type="ECO:0000256" key="7">
    <source>
        <dbReference type="ARBA" id="ARBA00023065"/>
    </source>
</evidence>
<dbReference type="InterPro" id="IPR002528">
    <property type="entry name" value="MATE_fam"/>
</dbReference>
<dbReference type="RefSeq" id="WP_394833206.1">
    <property type="nucleotide sequence ID" value="NZ_CP089929.1"/>
</dbReference>
<keyword evidence="2" id="KW-0813">Transport</keyword>
<feature type="transmembrane region" description="Helical" evidence="10">
    <location>
        <begin position="110"/>
        <end position="133"/>
    </location>
</feature>
<feature type="transmembrane region" description="Helical" evidence="10">
    <location>
        <begin position="419"/>
        <end position="443"/>
    </location>
</feature>
<keyword evidence="7" id="KW-0406">Ion transport</keyword>
<dbReference type="NCBIfam" id="TIGR00797">
    <property type="entry name" value="matE"/>
    <property type="match status" value="1"/>
</dbReference>
<comment type="subcellular location">
    <subcellularLocation>
        <location evidence="1">Cell membrane</location>
        <topology evidence="1">Multi-pass membrane protein</topology>
    </subcellularLocation>
</comment>
<evidence type="ECO:0000256" key="3">
    <source>
        <dbReference type="ARBA" id="ARBA00022449"/>
    </source>
</evidence>
<organism evidence="11 12">
    <name type="scientific">Pendulispora rubella</name>
    <dbReference type="NCBI Taxonomy" id="2741070"/>
    <lineage>
        <taxon>Bacteria</taxon>
        <taxon>Pseudomonadati</taxon>
        <taxon>Myxococcota</taxon>
        <taxon>Myxococcia</taxon>
        <taxon>Myxococcales</taxon>
        <taxon>Sorangiineae</taxon>
        <taxon>Pendulisporaceae</taxon>
        <taxon>Pendulispora</taxon>
    </lineage>
</organism>
<evidence type="ECO:0000256" key="5">
    <source>
        <dbReference type="ARBA" id="ARBA00022692"/>
    </source>
</evidence>
<feature type="transmembrane region" description="Helical" evidence="10">
    <location>
        <begin position="67"/>
        <end position="89"/>
    </location>
</feature>
<feature type="transmembrane region" description="Helical" evidence="10">
    <location>
        <begin position="215"/>
        <end position="235"/>
    </location>
</feature>
<dbReference type="InterPro" id="IPR050222">
    <property type="entry name" value="MATE_MdtK"/>
</dbReference>